<dbReference type="RefSeq" id="WP_102241959.1">
    <property type="nucleotide sequence ID" value="NZ_CP025704.1"/>
</dbReference>
<dbReference type="KEGG" id="bsto:C0V70_00780"/>
<evidence type="ECO:0000313" key="2">
    <source>
        <dbReference type="Proteomes" id="UP000235584"/>
    </source>
</evidence>
<proteinExistence type="predicted"/>
<accession>A0A2K9NPG6</accession>
<dbReference type="AlphaFoldDB" id="A0A2K9NPG6"/>
<dbReference type="Proteomes" id="UP000235584">
    <property type="component" value="Chromosome"/>
</dbReference>
<gene>
    <name evidence="1" type="ORF">C0V70_00780</name>
</gene>
<organism evidence="1 2">
    <name type="scientific">Bacteriovorax stolpii</name>
    <name type="common">Bdellovibrio stolpii</name>
    <dbReference type="NCBI Taxonomy" id="960"/>
    <lineage>
        <taxon>Bacteria</taxon>
        <taxon>Pseudomonadati</taxon>
        <taxon>Bdellovibrionota</taxon>
        <taxon>Bacteriovoracia</taxon>
        <taxon>Bacteriovoracales</taxon>
        <taxon>Bacteriovoracaceae</taxon>
        <taxon>Bacteriovorax</taxon>
    </lineage>
</organism>
<protein>
    <submittedName>
        <fullName evidence="1">Uncharacterized protein</fullName>
    </submittedName>
</protein>
<keyword evidence="2" id="KW-1185">Reference proteome</keyword>
<sequence>MQDMILILSRCQAKRISPRSKKTFFRFHFRGFYSGLKIKEIHVYPHQSVALDKGEDYLLWVTLKCVRESVLEVTLLKYKKIE</sequence>
<reference evidence="1 2" key="1">
    <citation type="submission" date="2018-01" db="EMBL/GenBank/DDBJ databases">
        <title>Complete genome sequence of Bacteriovorax stolpii DSM12778.</title>
        <authorList>
            <person name="Tang B."/>
            <person name="Chang J."/>
        </authorList>
    </citation>
    <scope>NUCLEOTIDE SEQUENCE [LARGE SCALE GENOMIC DNA]</scope>
    <source>
        <strain evidence="1 2">DSM 12778</strain>
    </source>
</reference>
<name>A0A2K9NPG6_BACTC</name>
<dbReference type="EMBL" id="CP025704">
    <property type="protein sequence ID" value="AUN96664.1"/>
    <property type="molecule type" value="Genomic_DNA"/>
</dbReference>
<evidence type="ECO:0000313" key="1">
    <source>
        <dbReference type="EMBL" id="AUN96664.1"/>
    </source>
</evidence>